<comment type="caution">
    <text evidence="1">The sequence shown here is derived from an EMBL/GenBank/DDBJ whole genome shotgun (WGS) entry which is preliminary data.</text>
</comment>
<evidence type="ECO:0000313" key="2">
    <source>
        <dbReference type="Proteomes" id="UP000663864"/>
    </source>
</evidence>
<organism evidence="1 2">
    <name type="scientific">Rotaria sordida</name>
    <dbReference type="NCBI Taxonomy" id="392033"/>
    <lineage>
        <taxon>Eukaryota</taxon>
        <taxon>Metazoa</taxon>
        <taxon>Spiralia</taxon>
        <taxon>Gnathifera</taxon>
        <taxon>Rotifera</taxon>
        <taxon>Eurotatoria</taxon>
        <taxon>Bdelloidea</taxon>
        <taxon>Philodinida</taxon>
        <taxon>Philodinidae</taxon>
        <taxon>Rotaria</taxon>
    </lineage>
</organism>
<dbReference type="Proteomes" id="UP000663864">
    <property type="component" value="Unassembled WGS sequence"/>
</dbReference>
<protein>
    <submittedName>
        <fullName evidence="1">Uncharacterized protein</fullName>
    </submittedName>
</protein>
<name>A0A815UED7_9BILA</name>
<proteinExistence type="predicted"/>
<sequence>MIPKIQTLCREIHCIRNKTMPCIPRPMTFDIPHTFSMTSSGGKFIFLRSFIFETKKRIIAFASPLRLQKLFSSPLICLDETFSIVPKSYKRILIIQSIDAKNYEDKLVQGALNDDAYQKYFAGIGSELLLENLKKFAQDSSNRPASTKKKTVDRLIQQDDIIW</sequence>
<reference evidence="1" key="1">
    <citation type="submission" date="2021-02" db="EMBL/GenBank/DDBJ databases">
        <authorList>
            <person name="Nowell W R."/>
        </authorList>
    </citation>
    <scope>NUCLEOTIDE SEQUENCE</scope>
</reference>
<dbReference type="EMBL" id="CAJNOT010007908">
    <property type="protein sequence ID" value="CAF1512840.1"/>
    <property type="molecule type" value="Genomic_DNA"/>
</dbReference>
<dbReference type="AlphaFoldDB" id="A0A815UED7"/>
<gene>
    <name evidence="1" type="ORF">ZHD862_LOCUS38003</name>
</gene>
<accession>A0A815UED7</accession>
<evidence type="ECO:0000313" key="1">
    <source>
        <dbReference type="EMBL" id="CAF1512840.1"/>
    </source>
</evidence>